<evidence type="ECO:0000313" key="4">
    <source>
        <dbReference type="EMBL" id="VVE56287.1"/>
    </source>
</evidence>
<reference evidence="4 5" key="1">
    <citation type="submission" date="2019-08" db="EMBL/GenBank/DDBJ databases">
        <authorList>
            <person name="Peeters C."/>
        </authorList>
    </citation>
    <scope>NUCLEOTIDE SEQUENCE [LARGE SCALE GENOMIC DNA]</scope>
    <source>
        <strain evidence="4 5">LMG 31114</strain>
    </source>
</reference>
<feature type="domain" description="Glycoside hydrolase family 44 catalytic" evidence="3">
    <location>
        <begin position="92"/>
        <end position="332"/>
    </location>
</feature>
<dbReference type="RefSeq" id="WP_150682261.1">
    <property type="nucleotide sequence ID" value="NZ_CABPSK010000007.1"/>
</dbReference>
<protein>
    <submittedName>
        <fullName evidence="4">Cellulase</fullName>
    </submittedName>
</protein>
<evidence type="ECO:0000256" key="2">
    <source>
        <dbReference type="SAM" id="SignalP"/>
    </source>
</evidence>
<dbReference type="PROSITE" id="PS51257">
    <property type="entry name" value="PROKAR_LIPOPROTEIN"/>
    <property type="match status" value="1"/>
</dbReference>
<feature type="compositionally biased region" description="Low complexity" evidence="1">
    <location>
        <begin position="560"/>
        <end position="576"/>
    </location>
</feature>
<dbReference type="OrthoDB" id="9803686at2"/>
<evidence type="ECO:0000256" key="1">
    <source>
        <dbReference type="SAM" id="MobiDB-lite"/>
    </source>
</evidence>
<dbReference type="Pfam" id="PF12891">
    <property type="entry name" value="Glyco_hydro_44"/>
    <property type="match status" value="1"/>
</dbReference>
<dbReference type="Gene3D" id="2.60.40.1180">
    <property type="entry name" value="Golgi alpha-mannosidase II"/>
    <property type="match status" value="1"/>
</dbReference>
<accession>A0A5E4Z6H8</accession>
<dbReference type="SUPFAM" id="SSF51011">
    <property type="entry name" value="Glycosyl hydrolase domain"/>
    <property type="match status" value="1"/>
</dbReference>
<proteinExistence type="predicted"/>
<sequence length="576" mass="62297">MRVLRHRSPRSRLIQLVGVALLLSAAACTKATPGELGPVAIAVDAAANRHAINPYIYGINFGTTAMLQDLRVPLNRSGGNSASAYNWRLDARNAGRDWYYESLPVNPADINDQFGDRFVALTQAAGATPIITISMLGRVATLSRARERLASFSIAKYGLQQNYDVDGLADAGNGILRDGTQVVNDPNDATVPDDPASQQARVAALVQQFGPARSGGVRYYAMDNEPSLWQLIHNDVHPIGPHASEIAAKVIAYSRAVKAADPGAQVLAPEEWGWNGYQYSGFDQQHSIKHGYAQAPDRARETGGMAYVPWLLTQWKKAGRPVDIFSLHFYPQSGEYEEAANGNSQKIALMRNRSTRNLWDTNYKDPTWINSVVALIPMMRQWVDTYYYPGTPIAITEYNWGADTRMNGATAQADVLGIFGREKLDMATRWGTLDPAMPVYKAIKLYRNYDGHGGAFGSTSVAATVPDPDTVSAFAALRDTDGAMTVVVINKQLDSAAKANVSLANFTGAGSGEVWQLVNNELTRGPDVTYSGNTLQVELPPQSIKLLVLRGTAQPPLPPAAAGAKPAAKSAVKPVN</sequence>
<dbReference type="GeneID" id="300407053"/>
<feature type="signal peptide" evidence="2">
    <location>
        <begin position="1"/>
        <end position="31"/>
    </location>
</feature>
<dbReference type="AlphaFoldDB" id="A0A5E4Z6H8"/>
<feature type="region of interest" description="Disordered" evidence="1">
    <location>
        <begin position="557"/>
        <end position="576"/>
    </location>
</feature>
<keyword evidence="5" id="KW-1185">Reference proteome</keyword>
<keyword evidence="2" id="KW-0732">Signal</keyword>
<dbReference type="InterPro" id="IPR024745">
    <property type="entry name" value="GH44_cat"/>
</dbReference>
<dbReference type="InterPro" id="IPR017853">
    <property type="entry name" value="GH"/>
</dbReference>
<evidence type="ECO:0000259" key="3">
    <source>
        <dbReference type="Pfam" id="PF12891"/>
    </source>
</evidence>
<dbReference type="EMBL" id="CABPSK010000007">
    <property type="protein sequence ID" value="VVE56287.1"/>
    <property type="molecule type" value="Genomic_DNA"/>
</dbReference>
<gene>
    <name evidence="4" type="ORF">PPN31114_05076</name>
</gene>
<dbReference type="InterPro" id="IPR013780">
    <property type="entry name" value="Glyco_hydro_b"/>
</dbReference>
<dbReference type="SUPFAM" id="SSF51445">
    <property type="entry name" value="(Trans)glycosidases"/>
    <property type="match status" value="1"/>
</dbReference>
<dbReference type="Proteomes" id="UP000366945">
    <property type="component" value="Unassembled WGS sequence"/>
</dbReference>
<evidence type="ECO:0000313" key="5">
    <source>
        <dbReference type="Proteomes" id="UP000366945"/>
    </source>
</evidence>
<name>A0A5E4Z6H8_9BURK</name>
<feature type="chain" id="PRO_5023087131" evidence="2">
    <location>
        <begin position="32"/>
        <end position="576"/>
    </location>
</feature>
<dbReference type="Gene3D" id="3.20.20.80">
    <property type="entry name" value="Glycosidases"/>
    <property type="match status" value="1"/>
</dbReference>
<organism evidence="4 5">
    <name type="scientific">Pandoraea pneumonica</name>
    <dbReference type="NCBI Taxonomy" id="2508299"/>
    <lineage>
        <taxon>Bacteria</taxon>
        <taxon>Pseudomonadati</taxon>
        <taxon>Pseudomonadota</taxon>
        <taxon>Betaproteobacteria</taxon>
        <taxon>Burkholderiales</taxon>
        <taxon>Burkholderiaceae</taxon>
        <taxon>Pandoraea</taxon>
    </lineage>
</organism>